<proteinExistence type="predicted"/>
<evidence type="ECO:0000313" key="1">
    <source>
        <dbReference type="EMBL" id="MEW9805107.1"/>
    </source>
</evidence>
<protein>
    <submittedName>
        <fullName evidence="1">Uncharacterized protein</fullName>
    </submittedName>
</protein>
<dbReference type="RefSeq" id="WP_367722155.1">
    <property type="nucleotide sequence ID" value="NZ_JBFOCH010000119.1"/>
</dbReference>
<comment type="caution">
    <text evidence="1">The sequence shown here is derived from an EMBL/GenBank/DDBJ whole genome shotgun (WGS) entry which is preliminary data.</text>
</comment>
<dbReference type="Proteomes" id="UP001556196">
    <property type="component" value="Unassembled WGS sequence"/>
</dbReference>
<reference evidence="1 2" key="1">
    <citation type="submission" date="2024-06" db="EMBL/GenBank/DDBJ databases">
        <authorList>
            <person name="Tuo L."/>
        </authorList>
    </citation>
    <scope>NUCLEOTIDE SEQUENCE [LARGE SCALE GENOMIC DNA]</scope>
    <source>
        <strain evidence="1 2">ZMM04-5</strain>
    </source>
</reference>
<sequence length="152" mass="17529">MFHAAPIPLENGSIILPGNWGRIVRAIGEEHPKWKMEQVFEAVRAEKFSDKPARLESAFCIPTEEGLRFYLEHASKSKFPAVLFEVELVDPNASQHLTDYNLIDTLKEGQTHEANAVRYWEGKFRYTFKDKPGFVCEEILTLSPLRIVRRLI</sequence>
<accession>A0ABV3QWS3</accession>
<keyword evidence="2" id="KW-1185">Reference proteome</keyword>
<dbReference type="EMBL" id="JBFOCI010000001">
    <property type="protein sequence ID" value="MEW9805107.1"/>
    <property type="molecule type" value="Genomic_DNA"/>
</dbReference>
<organism evidence="1 2">
    <name type="scientific">Mesorhizobium marinum</name>
    <dbReference type="NCBI Taxonomy" id="3228790"/>
    <lineage>
        <taxon>Bacteria</taxon>
        <taxon>Pseudomonadati</taxon>
        <taxon>Pseudomonadota</taxon>
        <taxon>Alphaproteobacteria</taxon>
        <taxon>Hyphomicrobiales</taxon>
        <taxon>Phyllobacteriaceae</taxon>
        <taxon>Mesorhizobium</taxon>
    </lineage>
</organism>
<gene>
    <name evidence="1" type="ORF">ABUE31_03795</name>
</gene>
<dbReference type="SUPFAM" id="SSF56399">
    <property type="entry name" value="ADP-ribosylation"/>
    <property type="match status" value="1"/>
</dbReference>
<evidence type="ECO:0000313" key="2">
    <source>
        <dbReference type="Proteomes" id="UP001556196"/>
    </source>
</evidence>
<name>A0ABV3QWS3_9HYPH</name>